<feature type="compositionally biased region" description="Basic and acidic residues" evidence="1">
    <location>
        <begin position="154"/>
        <end position="179"/>
    </location>
</feature>
<organism evidence="2 3">
    <name type="scientific">Diaphorina citri</name>
    <name type="common">Asian citrus psyllid</name>
    <dbReference type="NCBI Taxonomy" id="121845"/>
    <lineage>
        <taxon>Eukaryota</taxon>
        <taxon>Metazoa</taxon>
        <taxon>Ecdysozoa</taxon>
        <taxon>Arthropoda</taxon>
        <taxon>Hexapoda</taxon>
        <taxon>Insecta</taxon>
        <taxon>Pterygota</taxon>
        <taxon>Neoptera</taxon>
        <taxon>Paraneoptera</taxon>
        <taxon>Hemiptera</taxon>
        <taxon>Sternorrhyncha</taxon>
        <taxon>Psylloidea</taxon>
        <taxon>Psyllidae</taxon>
        <taxon>Diaphorininae</taxon>
        <taxon>Diaphorina</taxon>
    </lineage>
</organism>
<dbReference type="KEGG" id="dci:113465912"/>
<dbReference type="GeneID" id="113465912"/>
<reference evidence="3" key="1">
    <citation type="submission" date="2025-08" db="UniProtKB">
        <authorList>
            <consortium name="RefSeq"/>
        </authorList>
    </citation>
    <scope>IDENTIFICATION</scope>
</reference>
<sequence length="272" mass="29563">MESYPCPDPSGRYDKESGPCGNDSPFPSPMSDNLAVHRNSPAICAKITPQMNKITPLSPPTSNKTPTISGKTPQSNTTILCTANTTAFINTNAPSANATNKTEFPVTRQGKSGARTNNPWLEEYIAKFQGFKQEPLADSGPINTEDFGETAELKLSRQTDSLNEKRDASPNKSKDKMGLQDEDISNNNTSGYGDLDVKVTERPFDNPSSHKNSSKTSPFLDNPSSTIPNNSKSSLLDIPSSLPNETPRTPFLDSISAFESLLTHFSQPREYG</sequence>
<protein>
    <submittedName>
        <fullName evidence="3">Uncharacterized protein LOC113465912</fullName>
    </submittedName>
</protein>
<evidence type="ECO:0000256" key="1">
    <source>
        <dbReference type="SAM" id="MobiDB-lite"/>
    </source>
</evidence>
<feature type="region of interest" description="Disordered" evidence="1">
    <location>
        <begin position="1"/>
        <end position="37"/>
    </location>
</feature>
<proteinExistence type="predicted"/>
<name>A0A3Q0IQP9_DIACI</name>
<feature type="compositionally biased region" description="Polar residues" evidence="1">
    <location>
        <begin position="206"/>
        <end position="234"/>
    </location>
</feature>
<gene>
    <name evidence="3" type="primary">LOC113465912</name>
</gene>
<dbReference type="Proteomes" id="UP000079169">
    <property type="component" value="Unplaced"/>
</dbReference>
<feature type="region of interest" description="Disordered" evidence="1">
    <location>
        <begin position="154"/>
        <end position="251"/>
    </location>
</feature>
<feature type="region of interest" description="Disordered" evidence="1">
    <location>
        <begin position="99"/>
        <end position="118"/>
    </location>
</feature>
<accession>A0A3Q0IQP9</accession>
<dbReference type="PaxDb" id="121845-A0A3Q0IQP9"/>
<evidence type="ECO:0000313" key="2">
    <source>
        <dbReference type="Proteomes" id="UP000079169"/>
    </source>
</evidence>
<dbReference type="RefSeq" id="XP_026676665.1">
    <property type="nucleotide sequence ID" value="XM_026820864.1"/>
</dbReference>
<evidence type="ECO:0000313" key="3">
    <source>
        <dbReference type="RefSeq" id="XP_026676665.1"/>
    </source>
</evidence>
<dbReference type="AlphaFoldDB" id="A0A3Q0IQP9"/>
<feature type="compositionally biased region" description="Basic and acidic residues" evidence="1">
    <location>
        <begin position="195"/>
        <end position="204"/>
    </location>
</feature>
<feature type="region of interest" description="Disordered" evidence="1">
    <location>
        <begin position="52"/>
        <end position="75"/>
    </location>
</feature>
<keyword evidence="2" id="KW-1185">Reference proteome</keyword>